<dbReference type="PANTHER" id="PTHR43000">
    <property type="entry name" value="DTDP-D-GLUCOSE 4,6-DEHYDRATASE-RELATED"/>
    <property type="match status" value="1"/>
</dbReference>
<protein>
    <submittedName>
        <fullName evidence="3">UDP-glucose 4-epimerase</fullName>
    </submittedName>
</protein>
<dbReference type="Gene3D" id="3.90.25.10">
    <property type="entry name" value="UDP-galactose 4-epimerase, domain 1"/>
    <property type="match status" value="1"/>
</dbReference>
<comment type="similarity">
    <text evidence="1">Belongs to the NAD(P)-dependent epimerase/dehydratase family.</text>
</comment>
<feature type="domain" description="NAD-dependent epimerase/dehydratase" evidence="2">
    <location>
        <begin position="3"/>
        <end position="232"/>
    </location>
</feature>
<evidence type="ECO:0000313" key="4">
    <source>
        <dbReference type="Proteomes" id="UP001165069"/>
    </source>
</evidence>
<evidence type="ECO:0000259" key="2">
    <source>
        <dbReference type="Pfam" id="PF01370"/>
    </source>
</evidence>
<gene>
    <name evidence="3" type="ORF">GETHLI_00010</name>
</gene>
<evidence type="ECO:0000313" key="3">
    <source>
        <dbReference type="EMBL" id="GLH71499.1"/>
    </source>
</evidence>
<sequence>MRVLVTGGAGFIGSHAADRCLRDEHEVAVLDNLRSGARNQVAAGVEFIELDTRDGRLAEVVARFRPEAILHFAAQIDVRVSCKDPVYDAEENILSTLRLIEAGLASGLKHFVFASSGGAIYGEASGPQSEGHPEVPINPYGVAKLAVDKYLHAYAVQRGLASCSLRFSNVYGPRQGAKGEAGVIAVFCKRLREGLAPHINGDGLQTRDFVYAPDLAEAASRVLAQRATGVFNLSTGRETSILDVARALCAQAGVDPSGIEHAPAIPGEQRRSILDASKAQRELGWTPATSLTEGMRLTYRWFAEERGDR</sequence>
<comment type="caution">
    <text evidence="3">The sequence shown here is derived from an EMBL/GenBank/DDBJ whole genome shotgun (WGS) entry which is preliminary data.</text>
</comment>
<name>A0ABQ5Q9J2_9BACT</name>
<dbReference type="InterPro" id="IPR001509">
    <property type="entry name" value="Epimerase_deHydtase"/>
</dbReference>
<dbReference type="InterPro" id="IPR036291">
    <property type="entry name" value="NAD(P)-bd_dom_sf"/>
</dbReference>
<dbReference type="RefSeq" id="WP_285568639.1">
    <property type="nucleotide sequence ID" value="NZ_BSDE01000001.1"/>
</dbReference>
<dbReference type="EMBL" id="BSDE01000001">
    <property type="protein sequence ID" value="GLH71499.1"/>
    <property type="molecule type" value="Genomic_DNA"/>
</dbReference>
<dbReference type="Proteomes" id="UP001165069">
    <property type="component" value="Unassembled WGS sequence"/>
</dbReference>
<proteinExistence type="inferred from homology"/>
<dbReference type="Pfam" id="PF01370">
    <property type="entry name" value="Epimerase"/>
    <property type="match status" value="1"/>
</dbReference>
<keyword evidence="4" id="KW-1185">Reference proteome</keyword>
<accession>A0ABQ5Q9J2</accession>
<dbReference type="Gene3D" id="3.40.50.720">
    <property type="entry name" value="NAD(P)-binding Rossmann-like Domain"/>
    <property type="match status" value="1"/>
</dbReference>
<evidence type="ECO:0000256" key="1">
    <source>
        <dbReference type="ARBA" id="ARBA00007637"/>
    </source>
</evidence>
<reference evidence="3 4" key="1">
    <citation type="journal article" date="2023" name="Antonie Van Leeuwenhoek">
        <title>Mesoterricola silvestris gen. nov., sp. nov., Mesoterricola sediminis sp. nov., Geothrix oryzae sp. nov., Geothrix edaphica sp. nov., Geothrix rubra sp. nov., and Geothrix limicola sp. nov., six novel members of Acidobacteriota isolated from soils.</title>
        <authorList>
            <person name="Itoh H."/>
            <person name="Sugisawa Y."/>
            <person name="Mise K."/>
            <person name="Xu Z."/>
            <person name="Kuniyasu M."/>
            <person name="Ushijima N."/>
            <person name="Kawano K."/>
            <person name="Kobayashi E."/>
            <person name="Shiratori Y."/>
            <person name="Masuda Y."/>
            <person name="Senoo K."/>
        </authorList>
    </citation>
    <scope>NUCLEOTIDE SEQUENCE [LARGE SCALE GENOMIC DNA]</scope>
    <source>
        <strain evidence="3 4">Red804</strain>
    </source>
</reference>
<organism evidence="3 4">
    <name type="scientific">Geothrix limicola</name>
    <dbReference type="NCBI Taxonomy" id="2927978"/>
    <lineage>
        <taxon>Bacteria</taxon>
        <taxon>Pseudomonadati</taxon>
        <taxon>Acidobacteriota</taxon>
        <taxon>Holophagae</taxon>
        <taxon>Holophagales</taxon>
        <taxon>Holophagaceae</taxon>
        <taxon>Geothrix</taxon>
    </lineage>
</organism>
<dbReference type="SUPFAM" id="SSF51735">
    <property type="entry name" value="NAD(P)-binding Rossmann-fold domains"/>
    <property type="match status" value="1"/>
</dbReference>